<name>A0A6B1D755_9CHLR</name>
<accession>A0A6B1D755</accession>
<dbReference type="EMBL" id="VXMH01000055">
    <property type="protein sequence ID" value="MYC95409.1"/>
    <property type="molecule type" value="Genomic_DNA"/>
</dbReference>
<proteinExistence type="predicted"/>
<keyword evidence="2" id="KW-0472">Membrane</keyword>
<feature type="transmembrane region" description="Helical" evidence="2">
    <location>
        <begin position="78"/>
        <end position="95"/>
    </location>
</feature>
<reference evidence="3" key="1">
    <citation type="submission" date="2019-09" db="EMBL/GenBank/DDBJ databases">
        <title>Characterisation of the sponge microbiome using genome-centric metagenomics.</title>
        <authorList>
            <person name="Engelberts J.P."/>
            <person name="Robbins S.J."/>
            <person name="De Goeij J.M."/>
            <person name="Aranda M."/>
            <person name="Bell S.C."/>
            <person name="Webster N.S."/>
        </authorList>
    </citation>
    <scope>NUCLEOTIDE SEQUENCE</scope>
    <source>
        <strain evidence="3">SB0661_bin_32</strain>
    </source>
</reference>
<evidence type="ECO:0000313" key="3">
    <source>
        <dbReference type="EMBL" id="MYC95409.1"/>
    </source>
</evidence>
<feature type="region of interest" description="Disordered" evidence="1">
    <location>
        <begin position="1"/>
        <end position="59"/>
    </location>
</feature>
<keyword evidence="2" id="KW-1133">Transmembrane helix</keyword>
<organism evidence="3">
    <name type="scientific">Caldilineaceae bacterium SB0661_bin_32</name>
    <dbReference type="NCBI Taxonomy" id="2605255"/>
    <lineage>
        <taxon>Bacteria</taxon>
        <taxon>Bacillati</taxon>
        <taxon>Chloroflexota</taxon>
        <taxon>Caldilineae</taxon>
        <taxon>Caldilineales</taxon>
        <taxon>Caldilineaceae</taxon>
    </lineage>
</organism>
<protein>
    <submittedName>
        <fullName evidence="3">Uncharacterized protein</fullName>
    </submittedName>
</protein>
<sequence>MARRSRRRRHSPSKANPRSFSELRAGRERDEETTAAAQPSGEPATPDQPSLAAPGQSTKGQADWNVEYGRVFSDLKQLLIVSAALFVLMLLVGLFL</sequence>
<feature type="compositionally biased region" description="Basic residues" evidence="1">
    <location>
        <begin position="1"/>
        <end position="12"/>
    </location>
</feature>
<comment type="caution">
    <text evidence="3">The sequence shown here is derived from an EMBL/GenBank/DDBJ whole genome shotgun (WGS) entry which is preliminary data.</text>
</comment>
<dbReference type="AlphaFoldDB" id="A0A6B1D755"/>
<keyword evidence="2" id="KW-0812">Transmembrane</keyword>
<evidence type="ECO:0000256" key="1">
    <source>
        <dbReference type="SAM" id="MobiDB-lite"/>
    </source>
</evidence>
<evidence type="ECO:0000256" key="2">
    <source>
        <dbReference type="SAM" id="Phobius"/>
    </source>
</evidence>
<gene>
    <name evidence="3" type="ORF">F4X14_10590</name>
</gene>